<dbReference type="AlphaFoldDB" id="A0A317Y024"/>
<dbReference type="InParanoid" id="A0A317Y024"/>
<reference evidence="2 3" key="1">
    <citation type="journal article" date="2018" name="Mol. Biol. Evol.">
        <title>Broad Genomic Sampling Reveals a Smut Pathogenic Ancestry of the Fungal Clade Ustilaginomycotina.</title>
        <authorList>
            <person name="Kijpornyongpan T."/>
            <person name="Mondo S.J."/>
            <person name="Barry K."/>
            <person name="Sandor L."/>
            <person name="Lee J."/>
            <person name="Lipzen A."/>
            <person name="Pangilinan J."/>
            <person name="LaButti K."/>
            <person name="Hainaut M."/>
            <person name="Henrissat B."/>
            <person name="Grigoriev I.V."/>
            <person name="Spatafora J.W."/>
            <person name="Aime M.C."/>
        </authorList>
    </citation>
    <scope>NUCLEOTIDE SEQUENCE [LARGE SCALE GENOMIC DNA]</scope>
    <source>
        <strain evidence="2 3">MCA 3645</strain>
    </source>
</reference>
<feature type="signal peptide" evidence="1">
    <location>
        <begin position="1"/>
        <end position="19"/>
    </location>
</feature>
<evidence type="ECO:0000313" key="2">
    <source>
        <dbReference type="EMBL" id="PWZ03403.1"/>
    </source>
</evidence>
<gene>
    <name evidence="2" type="ORF">BCV70DRAFT_16901</name>
</gene>
<accession>A0A317Y024</accession>
<name>A0A317Y024_9BASI</name>
<sequence length="123" mass="13517">MNVVAGILHLHLGSATVTATGPHHLALFSDPCDTLTRLLARPKTLIFSYFSRRLTHEMLNTCALLESTVSQKGFQSHDLGSLPFVRARLSNNGQAQRRQRELKGVSCDQNACLLQNFTSPAEA</sequence>
<evidence type="ECO:0000256" key="1">
    <source>
        <dbReference type="SAM" id="SignalP"/>
    </source>
</evidence>
<keyword evidence="1" id="KW-0732">Signal</keyword>
<protein>
    <submittedName>
        <fullName evidence="2">Uncharacterized protein</fullName>
    </submittedName>
</protein>
<organism evidence="2 3">
    <name type="scientific">Testicularia cyperi</name>
    <dbReference type="NCBI Taxonomy" id="1882483"/>
    <lineage>
        <taxon>Eukaryota</taxon>
        <taxon>Fungi</taxon>
        <taxon>Dikarya</taxon>
        <taxon>Basidiomycota</taxon>
        <taxon>Ustilaginomycotina</taxon>
        <taxon>Ustilaginomycetes</taxon>
        <taxon>Ustilaginales</taxon>
        <taxon>Anthracoideaceae</taxon>
        <taxon>Testicularia</taxon>
    </lineage>
</organism>
<dbReference type="Proteomes" id="UP000246740">
    <property type="component" value="Unassembled WGS sequence"/>
</dbReference>
<evidence type="ECO:0000313" key="3">
    <source>
        <dbReference type="Proteomes" id="UP000246740"/>
    </source>
</evidence>
<keyword evidence="3" id="KW-1185">Reference proteome</keyword>
<feature type="chain" id="PRO_5016392806" evidence="1">
    <location>
        <begin position="20"/>
        <end position="123"/>
    </location>
</feature>
<proteinExistence type="predicted"/>
<dbReference type="EMBL" id="KZ819188">
    <property type="protein sequence ID" value="PWZ03403.1"/>
    <property type="molecule type" value="Genomic_DNA"/>
</dbReference>